<dbReference type="PANTHER" id="PTHR39087">
    <property type="entry name" value="UPF0104 MEMBRANE PROTEIN MJ1595"/>
    <property type="match status" value="1"/>
</dbReference>
<feature type="transmembrane region" description="Helical" evidence="6">
    <location>
        <begin position="224"/>
        <end position="246"/>
    </location>
</feature>
<accession>A0AAI8CHE9</accession>
<dbReference type="AlphaFoldDB" id="A0AAI8CHE9"/>
<keyword evidence="5 6" id="KW-0472">Membrane</keyword>
<feature type="transmembrane region" description="Helical" evidence="6">
    <location>
        <begin position="91"/>
        <end position="109"/>
    </location>
</feature>
<evidence type="ECO:0000313" key="7">
    <source>
        <dbReference type="EMBL" id="AMO20226.1"/>
    </source>
</evidence>
<dbReference type="PANTHER" id="PTHR39087:SF2">
    <property type="entry name" value="UPF0104 MEMBRANE PROTEIN MJ1595"/>
    <property type="match status" value="1"/>
</dbReference>
<protein>
    <submittedName>
        <fullName evidence="7">Flippase-like domain-containing protein</fullName>
    </submittedName>
</protein>
<dbReference type="InterPro" id="IPR022791">
    <property type="entry name" value="L-PG_synthase/AglD"/>
</dbReference>
<dbReference type="Pfam" id="PF03706">
    <property type="entry name" value="LPG_synthase_TM"/>
    <property type="match status" value="1"/>
</dbReference>
<keyword evidence="3 6" id="KW-0812">Transmembrane</keyword>
<dbReference type="EMBL" id="CP010992">
    <property type="protein sequence ID" value="AMO20226.1"/>
    <property type="molecule type" value="Genomic_DNA"/>
</dbReference>
<evidence type="ECO:0000256" key="5">
    <source>
        <dbReference type="ARBA" id="ARBA00023136"/>
    </source>
</evidence>
<reference evidence="7 8" key="2">
    <citation type="submission" date="2019-05" db="EMBL/GenBank/DDBJ databases">
        <authorList>
            <person name="Ravantti J.J."/>
        </authorList>
    </citation>
    <scope>NUCLEOTIDE SEQUENCE [LARGE SCALE GENOMIC DNA]</scope>
    <source>
        <strain evidence="7 8">B185</strain>
    </source>
</reference>
<dbReference type="NCBIfam" id="TIGR00374">
    <property type="entry name" value="flippase-like domain"/>
    <property type="match status" value="1"/>
</dbReference>
<evidence type="ECO:0000256" key="2">
    <source>
        <dbReference type="ARBA" id="ARBA00022475"/>
    </source>
</evidence>
<name>A0AAI8CHE9_9FLAO</name>
<gene>
    <name evidence="7" type="ORF">UN65_07635</name>
</gene>
<evidence type="ECO:0000256" key="3">
    <source>
        <dbReference type="ARBA" id="ARBA00022692"/>
    </source>
</evidence>
<evidence type="ECO:0000256" key="6">
    <source>
        <dbReference type="SAM" id="Phobius"/>
    </source>
</evidence>
<comment type="subcellular location">
    <subcellularLocation>
        <location evidence="1">Cell membrane</location>
        <topology evidence="1">Multi-pass membrane protein</topology>
    </subcellularLocation>
</comment>
<reference evidence="8" key="1">
    <citation type="submission" date="2016-03" db="EMBL/GenBank/DDBJ databases">
        <title>Flavobacterium columnare strain B185, complete genome.</title>
        <authorList>
            <person name="Sundberg L.-R."/>
            <person name="Papponen P."/>
            <person name="Laanto E."/>
        </authorList>
    </citation>
    <scope>NUCLEOTIDE SEQUENCE [LARGE SCALE GENOMIC DNA]</scope>
    <source>
        <strain evidence="8">B185</strain>
    </source>
</reference>
<evidence type="ECO:0000256" key="1">
    <source>
        <dbReference type="ARBA" id="ARBA00004651"/>
    </source>
</evidence>
<proteinExistence type="predicted"/>
<evidence type="ECO:0000256" key="4">
    <source>
        <dbReference type="ARBA" id="ARBA00022989"/>
    </source>
</evidence>
<feature type="transmembrane region" description="Helical" evidence="6">
    <location>
        <begin position="258"/>
        <end position="289"/>
    </location>
</feature>
<feature type="transmembrane region" description="Helical" evidence="6">
    <location>
        <begin position="129"/>
        <end position="152"/>
    </location>
</feature>
<feature type="transmembrane region" description="Helical" evidence="6">
    <location>
        <begin position="55"/>
        <end position="71"/>
    </location>
</feature>
<feature type="transmembrane region" description="Helical" evidence="6">
    <location>
        <begin position="301"/>
        <end position="325"/>
    </location>
</feature>
<feature type="transmembrane region" description="Helical" evidence="6">
    <location>
        <begin position="172"/>
        <end position="192"/>
    </location>
</feature>
<evidence type="ECO:0000313" key="8">
    <source>
        <dbReference type="Proteomes" id="UP000304840"/>
    </source>
</evidence>
<dbReference type="GeneID" id="60758967"/>
<feature type="transmembrane region" description="Helical" evidence="6">
    <location>
        <begin position="16"/>
        <end position="35"/>
    </location>
</feature>
<organism evidence="7 8">
    <name type="scientific">Flavobacterium columnare</name>
    <dbReference type="NCBI Taxonomy" id="996"/>
    <lineage>
        <taxon>Bacteria</taxon>
        <taxon>Pseudomonadati</taxon>
        <taxon>Bacteroidota</taxon>
        <taxon>Flavobacteriia</taxon>
        <taxon>Flavobacteriales</taxon>
        <taxon>Flavobacteriaceae</taxon>
        <taxon>Flavobacterium</taxon>
    </lineage>
</organism>
<keyword evidence="4 6" id="KW-1133">Transmembrane helix</keyword>
<dbReference type="GO" id="GO:0005886">
    <property type="term" value="C:plasma membrane"/>
    <property type="evidence" value="ECO:0007669"/>
    <property type="project" value="UniProtKB-SubCell"/>
</dbReference>
<keyword evidence="2" id="KW-1003">Cell membrane</keyword>
<dbReference type="Proteomes" id="UP000304840">
    <property type="component" value="Chromosome"/>
</dbReference>
<sequence length="329" mass="37555">MKKTIHYNNVSSKLRSYASLIIPLLLGAGLTYYTYNSFTERQIAQMKLYFTTANYSFVTISLFIAILGCLFRAYRWKYALQEIGVQPNFKLNFLAVCIGYFVNLTIPRSGEFSRALLLKKYQDVPFDKAFGTIIAERIVDLIFLLLFVFSALVLEIDTLKSFLLTYIPIEKLILLLIIGLIAGISFILIYSFSNWKYILLFKSKIAGLKEGIFSLLYMPNKWNYLFFTFLIWFSYVLMFYITVFALEATSSINFGTILVAFVIGGLTMSFTNGGFGFFPVLIAKILVLYKIPIEAGNAFGWIVWTSQLLITILLGIFSFSVLPIVTKKK</sequence>
<dbReference type="RefSeq" id="WP_014166728.1">
    <property type="nucleotide sequence ID" value="NZ_CP010992.1"/>
</dbReference>